<dbReference type="OrthoDB" id="425662at2"/>
<dbReference type="AlphaFoldDB" id="A0A1U7J2X7"/>
<evidence type="ECO:0000259" key="6">
    <source>
        <dbReference type="Pfam" id="PF01957"/>
    </source>
</evidence>
<dbReference type="PANTHER" id="PTHR33507">
    <property type="entry name" value="INNER MEMBRANE PROTEIN YBBJ"/>
    <property type="match status" value="1"/>
</dbReference>
<feature type="domain" description="NfeD-like C-terminal" evidence="6">
    <location>
        <begin position="84"/>
        <end position="133"/>
    </location>
</feature>
<name>A0A1U7J2X7_9CYAN</name>
<reference evidence="7 8" key="1">
    <citation type="submission" date="2016-11" db="EMBL/GenBank/DDBJ databases">
        <title>Draft Genome Sequences of Nine Cyanobacterial Strains from Diverse Habitats.</title>
        <authorList>
            <person name="Zhu T."/>
            <person name="Hou S."/>
            <person name="Lu X."/>
            <person name="Hess W.R."/>
        </authorList>
    </citation>
    <scope>NUCLEOTIDE SEQUENCE [LARGE SCALE GENOMIC DNA]</scope>
    <source>
        <strain evidence="7 8">NIES-30</strain>
    </source>
</reference>
<organism evidence="7 8">
    <name type="scientific">Phormidium tenue NIES-30</name>
    <dbReference type="NCBI Taxonomy" id="549789"/>
    <lineage>
        <taxon>Bacteria</taxon>
        <taxon>Bacillati</taxon>
        <taxon>Cyanobacteriota</taxon>
        <taxon>Cyanophyceae</taxon>
        <taxon>Oscillatoriophycideae</taxon>
        <taxon>Oscillatoriales</taxon>
        <taxon>Oscillatoriaceae</taxon>
        <taxon>Phormidium</taxon>
    </lineage>
</organism>
<sequence length="141" mass="15526">MNYPLFWAILGAVFCLMELFLPTGFVESTLGLSAFIVAFIALGVPSLSVQIVAWVTLSLLFVFLLLRFVPKRTPYSLQESTEARTLTAIAPGQTGRVIYEGNSWQARCDDETITIGADQPVVVVRRKGNTLYVIPESALRA</sequence>
<proteinExistence type="predicted"/>
<evidence type="ECO:0000256" key="2">
    <source>
        <dbReference type="ARBA" id="ARBA00022692"/>
    </source>
</evidence>
<evidence type="ECO:0000313" key="8">
    <source>
        <dbReference type="Proteomes" id="UP000185557"/>
    </source>
</evidence>
<keyword evidence="8" id="KW-1185">Reference proteome</keyword>
<dbReference type="Proteomes" id="UP000185557">
    <property type="component" value="Unassembled WGS sequence"/>
</dbReference>
<comment type="subcellular location">
    <subcellularLocation>
        <location evidence="1">Membrane</location>
        <topology evidence="1">Multi-pass membrane protein</topology>
    </subcellularLocation>
</comment>
<feature type="transmembrane region" description="Helical" evidence="5">
    <location>
        <begin position="6"/>
        <end position="22"/>
    </location>
</feature>
<evidence type="ECO:0000256" key="1">
    <source>
        <dbReference type="ARBA" id="ARBA00004141"/>
    </source>
</evidence>
<accession>A0A1U7J2X7</accession>
<evidence type="ECO:0000256" key="3">
    <source>
        <dbReference type="ARBA" id="ARBA00022989"/>
    </source>
</evidence>
<dbReference type="InterPro" id="IPR012340">
    <property type="entry name" value="NA-bd_OB-fold"/>
</dbReference>
<dbReference type="InterPro" id="IPR002810">
    <property type="entry name" value="NfeD-like_C"/>
</dbReference>
<keyword evidence="3 5" id="KW-1133">Transmembrane helix</keyword>
<dbReference type="InterPro" id="IPR052165">
    <property type="entry name" value="Membrane_assoc_protease"/>
</dbReference>
<comment type="caution">
    <text evidence="7">The sequence shown here is derived from an EMBL/GenBank/DDBJ whole genome shotgun (WGS) entry which is preliminary data.</text>
</comment>
<feature type="transmembrane region" description="Helical" evidence="5">
    <location>
        <begin position="51"/>
        <end position="69"/>
    </location>
</feature>
<dbReference type="STRING" id="549789.NIES30_17265"/>
<keyword evidence="2 5" id="KW-0812">Transmembrane</keyword>
<evidence type="ECO:0000256" key="4">
    <source>
        <dbReference type="ARBA" id="ARBA00023136"/>
    </source>
</evidence>
<dbReference type="RefSeq" id="WP_073609669.1">
    <property type="nucleotide sequence ID" value="NZ_MRCG01000013.1"/>
</dbReference>
<dbReference type="PANTHER" id="PTHR33507:SF3">
    <property type="entry name" value="INNER MEMBRANE PROTEIN YBBJ"/>
    <property type="match status" value="1"/>
</dbReference>
<dbReference type="Gene3D" id="2.40.50.140">
    <property type="entry name" value="Nucleic acid-binding proteins"/>
    <property type="match status" value="1"/>
</dbReference>
<keyword evidence="4 5" id="KW-0472">Membrane</keyword>
<protein>
    <recommendedName>
        <fullName evidence="6">NfeD-like C-terminal domain-containing protein</fullName>
    </recommendedName>
</protein>
<dbReference type="EMBL" id="MRCG01000013">
    <property type="protein sequence ID" value="OKH46443.1"/>
    <property type="molecule type" value="Genomic_DNA"/>
</dbReference>
<gene>
    <name evidence="7" type="ORF">NIES30_17265</name>
</gene>
<dbReference type="Pfam" id="PF01957">
    <property type="entry name" value="NfeD"/>
    <property type="match status" value="1"/>
</dbReference>
<evidence type="ECO:0000313" key="7">
    <source>
        <dbReference type="EMBL" id="OKH46443.1"/>
    </source>
</evidence>
<evidence type="ECO:0000256" key="5">
    <source>
        <dbReference type="SAM" id="Phobius"/>
    </source>
</evidence>
<dbReference type="GO" id="GO:0005886">
    <property type="term" value="C:plasma membrane"/>
    <property type="evidence" value="ECO:0007669"/>
    <property type="project" value="TreeGrafter"/>
</dbReference>